<proteinExistence type="predicted"/>
<protein>
    <recommendedName>
        <fullName evidence="6">Heavy-metal chelation</fullName>
    </recommendedName>
</protein>
<reference evidence="5" key="1">
    <citation type="submission" date="2016-10" db="EMBL/GenBank/DDBJ databases">
        <authorList>
            <person name="Varghese N."/>
            <person name="Submissions S."/>
        </authorList>
    </citation>
    <scope>NUCLEOTIDE SEQUENCE [LARGE SCALE GENOMIC DNA]</scope>
    <source>
        <strain evidence="5">ATCC 700224</strain>
    </source>
</reference>
<dbReference type="InterPro" id="IPR007161">
    <property type="entry name" value="DUF364"/>
</dbReference>
<dbReference type="AlphaFoldDB" id="A0A1G7CD31"/>
<gene>
    <name evidence="4" type="ORF">SAMN05421720_10629</name>
</gene>
<evidence type="ECO:0000259" key="2">
    <source>
        <dbReference type="Pfam" id="PF04016"/>
    </source>
</evidence>
<dbReference type="EMBL" id="FNAP01000006">
    <property type="protein sequence ID" value="SDE37153.1"/>
    <property type="molecule type" value="Genomic_DNA"/>
</dbReference>
<sequence length="427" mass="44086">MTATPATLAPSDPAPLPRPRPGPAAMLYRSGEGLAETHLIAFAAALRARGVRVGGLAQRTDRDAAGRKVRMDVIDVAAGAPHDILQKLGAASTACAIDTQALAEASTVLRAALDRGVDLLVASRFSHLEAEGQGLAQEMFTAMAAGVPVLTLVPESRALDWLTATAPVGRLLAPTPEACWRWWGPHGLYDELLNTVPPEVPARRVVVGLNWTMVEGPDGVGLAQTPTRDGAGCRPPPGAGSLAGRPLRELAGFARGLDPMARAIGAAALNAAINRVDRTGEAANGLDLFAEGAATAESPVMVGAFPNVRERVPHVRVIERAPGPDRFPEHAAASLIPAADAVLLTASTFGNGTLPGLLAQTRPGAEVMMVGPGTPLSPLLFDHGLTALAGLVATDPDGLARAVAEGCGARALRRFGRDVVLRRASDP</sequence>
<dbReference type="InterPro" id="IPR025251">
    <property type="entry name" value="DUF4213"/>
</dbReference>
<dbReference type="Pfam" id="PF04016">
    <property type="entry name" value="DUF364"/>
    <property type="match status" value="1"/>
</dbReference>
<evidence type="ECO:0000259" key="3">
    <source>
        <dbReference type="Pfam" id="PF13938"/>
    </source>
</evidence>
<evidence type="ECO:0008006" key="6">
    <source>
        <dbReference type="Google" id="ProtNLM"/>
    </source>
</evidence>
<dbReference type="Gene3D" id="3.40.50.11590">
    <property type="match status" value="1"/>
</dbReference>
<dbReference type="RefSeq" id="WP_176793543.1">
    <property type="nucleotide sequence ID" value="NZ_FNAP01000006.1"/>
</dbReference>
<dbReference type="Proteomes" id="UP000199412">
    <property type="component" value="Unassembled WGS sequence"/>
</dbReference>
<organism evidence="4 5">
    <name type="scientific">Rhodospira trueperi</name>
    <dbReference type="NCBI Taxonomy" id="69960"/>
    <lineage>
        <taxon>Bacteria</taxon>
        <taxon>Pseudomonadati</taxon>
        <taxon>Pseudomonadota</taxon>
        <taxon>Alphaproteobacteria</taxon>
        <taxon>Rhodospirillales</taxon>
        <taxon>Rhodospirillaceae</taxon>
        <taxon>Rhodospira</taxon>
    </lineage>
</organism>
<feature type="domain" description="DUF4213" evidence="3">
    <location>
        <begin position="189"/>
        <end position="273"/>
    </location>
</feature>
<dbReference type="Gene3D" id="3.30.390.100">
    <property type="match status" value="1"/>
</dbReference>
<accession>A0A1G7CD31</accession>
<keyword evidence="5" id="KW-1185">Reference proteome</keyword>
<dbReference type="InterPro" id="IPR018912">
    <property type="entry name" value="DUF2478"/>
</dbReference>
<dbReference type="Pfam" id="PF10649">
    <property type="entry name" value="DUF2478"/>
    <property type="match status" value="1"/>
</dbReference>
<feature type="region of interest" description="Disordered" evidence="1">
    <location>
        <begin position="1"/>
        <end position="23"/>
    </location>
</feature>
<feature type="compositionally biased region" description="Pro residues" evidence="1">
    <location>
        <begin position="12"/>
        <end position="22"/>
    </location>
</feature>
<dbReference type="Pfam" id="PF13938">
    <property type="entry name" value="DUF4213"/>
    <property type="match status" value="1"/>
</dbReference>
<dbReference type="SUPFAM" id="SSF159713">
    <property type="entry name" value="Dhaf3308-like"/>
    <property type="match status" value="1"/>
</dbReference>
<name>A0A1G7CD31_9PROT</name>
<evidence type="ECO:0000313" key="5">
    <source>
        <dbReference type="Proteomes" id="UP000199412"/>
    </source>
</evidence>
<dbReference type="STRING" id="69960.SAMN05421720_10629"/>
<evidence type="ECO:0000256" key="1">
    <source>
        <dbReference type="SAM" id="MobiDB-lite"/>
    </source>
</evidence>
<evidence type="ECO:0000313" key="4">
    <source>
        <dbReference type="EMBL" id="SDE37153.1"/>
    </source>
</evidence>
<feature type="domain" description="Putative heavy-metal chelation" evidence="2">
    <location>
        <begin position="300"/>
        <end position="420"/>
    </location>
</feature>